<keyword evidence="2" id="KW-1185">Reference proteome</keyword>
<evidence type="ECO:0000313" key="1">
    <source>
        <dbReference type="EMBL" id="BAK16216.1"/>
    </source>
</evidence>
<gene>
    <name evidence="1" type="ordered locus">SSIL_1793</name>
</gene>
<sequence>MKNTLILFTVSSFLLVGCSQEKSYSVWVESSQDAELIHAAKERLTNAEIDFIIDDNGSVLVNEKDFDKAIFCCS</sequence>
<dbReference type="STRING" id="1002809.SSIL_1793"/>
<dbReference type="Proteomes" id="UP000006691">
    <property type="component" value="Chromosome"/>
</dbReference>
<dbReference type="KEGG" id="siv:SSIL_1793"/>
<protein>
    <submittedName>
        <fullName evidence="1">Antitoxin of toxin-antitoxin stability system</fullName>
    </submittedName>
</protein>
<organism evidence="1 2">
    <name type="scientific">Solibacillus silvestris (strain StLB046)</name>
    <name type="common">Bacillus silvestris</name>
    <dbReference type="NCBI Taxonomy" id="1002809"/>
    <lineage>
        <taxon>Bacteria</taxon>
        <taxon>Bacillati</taxon>
        <taxon>Bacillota</taxon>
        <taxon>Bacilli</taxon>
        <taxon>Bacillales</taxon>
        <taxon>Caryophanaceae</taxon>
        <taxon>Solibacillus</taxon>
    </lineage>
</organism>
<dbReference type="EMBL" id="AP012157">
    <property type="protein sequence ID" value="BAK16216.1"/>
    <property type="molecule type" value="Genomic_DNA"/>
</dbReference>
<dbReference type="eggNOG" id="ENOG5033F3H">
    <property type="taxonomic scope" value="Bacteria"/>
</dbReference>
<dbReference type="AlphaFoldDB" id="F2FA81"/>
<reference evidence="2" key="1">
    <citation type="submission" date="2011-04" db="EMBL/GenBank/DDBJ databases">
        <title>Genome sequence of Solibacillus silvestris StLB046.</title>
        <authorList>
            <person name="Morohoshi T."/>
            <person name="Someya N."/>
            <person name="Ikeda T."/>
        </authorList>
    </citation>
    <scope>NUCLEOTIDE SEQUENCE [LARGE SCALE GENOMIC DNA]</scope>
    <source>
        <strain evidence="2">StLB046</strain>
    </source>
</reference>
<proteinExistence type="predicted"/>
<evidence type="ECO:0000313" key="2">
    <source>
        <dbReference type="Proteomes" id="UP000006691"/>
    </source>
</evidence>
<dbReference type="HOGENOM" id="CLU_2685890_0_0_9"/>
<accession>F2FA81</accession>
<reference evidence="1 2" key="2">
    <citation type="journal article" date="2012" name="J. Biosci. Bioeng.">
        <title>Complete genome sequence and characterization of the N-acylhomoserine lactone-degrading gene of the potato leaf-associated Solibacillus silvestris.</title>
        <authorList>
            <person name="Morohoshi T."/>
            <person name="Tominaga Y."/>
            <person name="Someya N."/>
            <person name="Ikeda T."/>
        </authorList>
    </citation>
    <scope>NUCLEOTIDE SEQUENCE [LARGE SCALE GENOMIC DNA]</scope>
    <source>
        <strain evidence="1 2">StLB046</strain>
    </source>
</reference>
<dbReference type="PROSITE" id="PS51257">
    <property type="entry name" value="PROKAR_LIPOPROTEIN"/>
    <property type="match status" value="1"/>
</dbReference>
<name>F2FA81_SOLSS</name>
<dbReference type="RefSeq" id="WP_014823555.1">
    <property type="nucleotide sequence ID" value="NC_018065.1"/>
</dbReference>